<keyword evidence="2" id="KW-1185">Reference proteome</keyword>
<evidence type="ECO:0000313" key="1">
    <source>
        <dbReference type="EMBL" id="TQJ00449.1"/>
    </source>
</evidence>
<dbReference type="InterPro" id="IPR029069">
    <property type="entry name" value="HotDog_dom_sf"/>
</dbReference>
<dbReference type="RefSeq" id="WP_141995380.1">
    <property type="nucleotide sequence ID" value="NZ_VFML01000001.1"/>
</dbReference>
<dbReference type="PANTHER" id="PTHR31793:SF24">
    <property type="entry name" value="LONG-CHAIN ACYL-COA THIOESTERASE FADM"/>
    <property type="match status" value="1"/>
</dbReference>
<dbReference type="Proteomes" id="UP000320876">
    <property type="component" value="Unassembled WGS sequence"/>
</dbReference>
<name>A0A542DBJ9_AMYCI</name>
<reference evidence="1 2" key="1">
    <citation type="submission" date="2019-06" db="EMBL/GenBank/DDBJ databases">
        <title>Sequencing the genomes of 1000 actinobacteria strains.</title>
        <authorList>
            <person name="Klenk H.-P."/>
        </authorList>
    </citation>
    <scope>NUCLEOTIDE SEQUENCE [LARGE SCALE GENOMIC DNA]</scope>
    <source>
        <strain evidence="1 2">DSM 45679</strain>
    </source>
</reference>
<evidence type="ECO:0000313" key="2">
    <source>
        <dbReference type="Proteomes" id="UP000320876"/>
    </source>
</evidence>
<dbReference type="PANTHER" id="PTHR31793">
    <property type="entry name" value="4-HYDROXYBENZOYL-COA THIOESTERASE FAMILY MEMBER"/>
    <property type="match status" value="1"/>
</dbReference>
<dbReference type="InterPro" id="IPR050563">
    <property type="entry name" value="4-hydroxybenzoyl-CoA_TE"/>
</dbReference>
<sequence length="138" mass="15950">MASHLYRCPLRWADMDVYGIVNNVVFLRLLEEARVDFIFRLGQTEGDAFFKDGSVVVRHEIDYKRQLVHRHVPVDIELWVTDLGTATVTIAGEIKDGDLRYASAATVMAPFDYVKRRPRRLTDEEIAFFEKYLEEPAG</sequence>
<gene>
    <name evidence="1" type="ORF">FB471_0073</name>
</gene>
<organism evidence="1 2">
    <name type="scientific">Amycolatopsis cihanbeyliensis</name>
    <dbReference type="NCBI Taxonomy" id="1128664"/>
    <lineage>
        <taxon>Bacteria</taxon>
        <taxon>Bacillati</taxon>
        <taxon>Actinomycetota</taxon>
        <taxon>Actinomycetes</taxon>
        <taxon>Pseudonocardiales</taxon>
        <taxon>Pseudonocardiaceae</taxon>
        <taxon>Amycolatopsis</taxon>
    </lineage>
</organism>
<dbReference type="CDD" id="cd00586">
    <property type="entry name" value="4HBT"/>
    <property type="match status" value="1"/>
</dbReference>
<dbReference type="Gene3D" id="3.10.129.10">
    <property type="entry name" value="Hotdog Thioesterase"/>
    <property type="match status" value="1"/>
</dbReference>
<dbReference type="GO" id="GO:0047617">
    <property type="term" value="F:fatty acyl-CoA hydrolase activity"/>
    <property type="evidence" value="ECO:0007669"/>
    <property type="project" value="TreeGrafter"/>
</dbReference>
<comment type="caution">
    <text evidence="1">The sequence shown here is derived from an EMBL/GenBank/DDBJ whole genome shotgun (WGS) entry which is preliminary data.</text>
</comment>
<dbReference type="Pfam" id="PF13279">
    <property type="entry name" value="4HBT_2"/>
    <property type="match status" value="1"/>
</dbReference>
<protein>
    <submittedName>
        <fullName evidence="1">Acyl-CoA thioester hydrolase</fullName>
    </submittedName>
</protein>
<dbReference type="OrthoDB" id="9799036at2"/>
<accession>A0A542DBJ9</accession>
<dbReference type="SUPFAM" id="SSF54637">
    <property type="entry name" value="Thioesterase/thiol ester dehydrase-isomerase"/>
    <property type="match status" value="1"/>
</dbReference>
<proteinExistence type="predicted"/>
<dbReference type="EMBL" id="VFML01000001">
    <property type="protein sequence ID" value="TQJ00449.1"/>
    <property type="molecule type" value="Genomic_DNA"/>
</dbReference>
<dbReference type="AlphaFoldDB" id="A0A542DBJ9"/>
<keyword evidence="1" id="KW-0378">Hydrolase</keyword>